<reference evidence="3" key="1">
    <citation type="submission" date="2017-09" db="EMBL/GenBank/DDBJ databases">
        <title>Depth-based differentiation of microbial function through sediment-hosted aquifers and enrichment of novel symbionts in the deep terrestrial subsurface.</title>
        <authorList>
            <person name="Probst A.J."/>
            <person name="Ladd B."/>
            <person name="Jarett J.K."/>
            <person name="Geller-Mcgrath D.E."/>
            <person name="Sieber C.M.K."/>
            <person name="Emerson J.B."/>
            <person name="Anantharaman K."/>
            <person name="Thomas B.C."/>
            <person name="Malmstrom R."/>
            <person name="Stieglmeier M."/>
            <person name="Klingl A."/>
            <person name="Woyke T."/>
            <person name="Ryan C.M."/>
            <person name="Banfield J.F."/>
        </authorList>
    </citation>
    <scope>NUCLEOTIDE SEQUENCE [LARGE SCALE GENOMIC DNA]</scope>
</reference>
<sequence>MSPTNLPPILPGSGSSLPQHPAISASQLGRHAQDLSVSHLGQHKDRTNAKVSMNQVADARARQKGQRPAVSIGSE</sequence>
<evidence type="ECO:0000313" key="3">
    <source>
        <dbReference type="Proteomes" id="UP000228528"/>
    </source>
</evidence>
<dbReference type="AlphaFoldDB" id="A0A2M6P1X0"/>
<name>A0A2M6P1X0_9BACT</name>
<evidence type="ECO:0000256" key="1">
    <source>
        <dbReference type="SAM" id="MobiDB-lite"/>
    </source>
</evidence>
<evidence type="ECO:0000313" key="2">
    <source>
        <dbReference type="EMBL" id="PIR77716.1"/>
    </source>
</evidence>
<comment type="caution">
    <text evidence="2">The sequence shown here is derived from an EMBL/GenBank/DDBJ whole genome shotgun (WGS) entry which is preliminary data.</text>
</comment>
<protein>
    <submittedName>
        <fullName evidence="2">Uncharacterized protein</fullName>
    </submittedName>
</protein>
<feature type="region of interest" description="Disordered" evidence="1">
    <location>
        <begin position="1"/>
        <end position="75"/>
    </location>
</feature>
<dbReference type="Proteomes" id="UP000228528">
    <property type="component" value="Unassembled WGS sequence"/>
</dbReference>
<proteinExistence type="predicted"/>
<dbReference type="EMBL" id="PFBW01000040">
    <property type="protein sequence ID" value="PIR77716.1"/>
    <property type="molecule type" value="Genomic_DNA"/>
</dbReference>
<accession>A0A2M6P1X0</accession>
<organism evidence="2 3">
    <name type="scientific">Candidatus Magasanikbacteria bacterium CG10_big_fil_rev_8_21_14_0_10_38_6</name>
    <dbReference type="NCBI Taxonomy" id="1974647"/>
    <lineage>
        <taxon>Bacteria</taxon>
        <taxon>Candidatus Magasanikiibacteriota</taxon>
    </lineage>
</organism>
<feature type="non-terminal residue" evidence="2">
    <location>
        <position position="75"/>
    </location>
</feature>
<feature type="compositionally biased region" description="Pro residues" evidence="1">
    <location>
        <begin position="1"/>
        <end position="10"/>
    </location>
</feature>
<gene>
    <name evidence="2" type="ORF">COU30_00950</name>
</gene>